<feature type="domain" description="RagB/SusD" evidence="6">
    <location>
        <begin position="334"/>
        <end position="468"/>
    </location>
</feature>
<protein>
    <submittedName>
        <fullName evidence="8">Carbohydrate-binding protein SusD</fullName>
    </submittedName>
</protein>
<proteinExistence type="inferred from homology"/>
<keyword evidence="9" id="KW-1185">Reference proteome</keyword>
<gene>
    <name evidence="8" type="ORF">APR42_07800</name>
</gene>
<evidence type="ECO:0000256" key="5">
    <source>
        <dbReference type="ARBA" id="ARBA00023237"/>
    </source>
</evidence>
<evidence type="ECO:0000259" key="6">
    <source>
        <dbReference type="Pfam" id="PF07980"/>
    </source>
</evidence>
<sequence>MKSRLSINNTFVIAIALLFLSCEDFVEVSSPNNKLIQQDVFSTDATARSAMNGIYNQLFKAAFSNGSRSSVTVLSGLSADNIRNINPSNYTRMEFEENELIPDNPNNLYLWSSAYNIIYMANSLLEGVYNSENLSEGVKLQLEGEARFIRAFSYFYLVNLYGEIPLLTTTEYNNNQLASRSLIEEVYDQIINDLEIAADVLGTDYLNGERTNVNKYAATALLSRVNLHLQNWEDAESLSSQVIAETGTYQLLDNLNDVFLVNSKEAIWQISPIGDGGFISNTNEASMFLIHPVFSFVASIQLRETFVEIFEEDDLRFNNWISYHNEEEAFFAYKYKVWNTSEFPIEEYSMVLRLAEQYLIRAEARARQGNISGAVEDLDIIRSRAGLSLIADTRPDISQEELLDVIIEERRKELFAEWGHRWLDLKRINKAGEVLGQSKPMWEETDVYYPIPAEERRKNPNLDQNDGY</sequence>
<keyword evidence="4" id="KW-0472">Membrane</keyword>
<dbReference type="Gene3D" id="1.25.40.390">
    <property type="match status" value="1"/>
</dbReference>
<dbReference type="Proteomes" id="UP000051643">
    <property type="component" value="Unassembled WGS sequence"/>
</dbReference>
<name>A0A0Q9ZGB4_9FLAO</name>
<evidence type="ECO:0000313" key="9">
    <source>
        <dbReference type="Proteomes" id="UP000051643"/>
    </source>
</evidence>
<dbReference type="OrthoDB" id="621570at2"/>
<comment type="similarity">
    <text evidence="2">Belongs to the SusD family.</text>
</comment>
<feature type="domain" description="SusD-like N-terminal" evidence="7">
    <location>
        <begin position="25"/>
        <end position="227"/>
    </location>
</feature>
<dbReference type="InterPro" id="IPR012944">
    <property type="entry name" value="SusD_RagB_dom"/>
</dbReference>
<dbReference type="Pfam" id="PF07980">
    <property type="entry name" value="SusD_RagB"/>
    <property type="match status" value="1"/>
</dbReference>
<organism evidence="8 9">
    <name type="scientific">Salegentibacter mishustinae</name>
    <dbReference type="NCBI Taxonomy" id="270918"/>
    <lineage>
        <taxon>Bacteria</taxon>
        <taxon>Pseudomonadati</taxon>
        <taxon>Bacteroidota</taxon>
        <taxon>Flavobacteriia</taxon>
        <taxon>Flavobacteriales</taxon>
        <taxon>Flavobacteriaceae</taxon>
        <taxon>Salegentibacter</taxon>
    </lineage>
</organism>
<dbReference type="SUPFAM" id="SSF48452">
    <property type="entry name" value="TPR-like"/>
    <property type="match status" value="1"/>
</dbReference>
<dbReference type="AlphaFoldDB" id="A0A0Q9ZGB4"/>
<dbReference type="CDD" id="cd08977">
    <property type="entry name" value="SusD"/>
    <property type="match status" value="1"/>
</dbReference>
<evidence type="ECO:0000313" key="8">
    <source>
        <dbReference type="EMBL" id="KRG28666.1"/>
    </source>
</evidence>
<evidence type="ECO:0000256" key="2">
    <source>
        <dbReference type="ARBA" id="ARBA00006275"/>
    </source>
</evidence>
<dbReference type="GO" id="GO:0009279">
    <property type="term" value="C:cell outer membrane"/>
    <property type="evidence" value="ECO:0007669"/>
    <property type="project" value="UniProtKB-SubCell"/>
</dbReference>
<keyword evidence="5" id="KW-0998">Cell outer membrane</keyword>
<evidence type="ECO:0000259" key="7">
    <source>
        <dbReference type="Pfam" id="PF14322"/>
    </source>
</evidence>
<dbReference type="RefSeq" id="WP_057482312.1">
    <property type="nucleotide sequence ID" value="NZ_BMWR01000001.1"/>
</dbReference>
<dbReference type="EMBL" id="LKTP01000023">
    <property type="protein sequence ID" value="KRG28666.1"/>
    <property type="molecule type" value="Genomic_DNA"/>
</dbReference>
<evidence type="ECO:0000256" key="4">
    <source>
        <dbReference type="ARBA" id="ARBA00023136"/>
    </source>
</evidence>
<reference evidence="8" key="1">
    <citation type="submission" date="2015-10" db="EMBL/GenBank/DDBJ databases">
        <title>Draft genome sequence of Salegentibacter mishustinae KCTC 12263.</title>
        <authorList>
            <person name="Lin W."/>
            <person name="Zheng Q."/>
        </authorList>
    </citation>
    <scope>NUCLEOTIDE SEQUENCE [LARGE SCALE GENOMIC DNA]</scope>
    <source>
        <strain evidence="8">KCTC 12263</strain>
    </source>
</reference>
<dbReference type="STRING" id="270918.APR42_07800"/>
<keyword evidence="3" id="KW-0732">Signal</keyword>
<accession>A0A0Q9ZGB4</accession>
<evidence type="ECO:0000256" key="1">
    <source>
        <dbReference type="ARBA" id="ARBA00004442"/>
    </source>
</evidence>
<dbReference type="InterPro" id="IPR033985">
    <property type="entry name" value="SusD-like_N"/>
</dbReference>
<comment type="caution">
    <text evidence="8">The sequence shown here is derived from an EMBL/GenBank/DDBJ whole genome shotgun (WGS) entry which is preliminary data.</text>
</comment>
<dbReference type="PROSITE" id="PS51257">
    <property type="entry name" value="PROKAR_LIPOPROTEIN"/>
    <property type="match status" value="1"/>
</dbReference>
<comment type="subcellular location">
    <subcellularLocation>
        <location evidence="1">Cell outer membrane</location>
    </subcellularLocation>
</comment>
<dbReference type="Pfam" id="PF14322">
    <property type="entry name" value="SusD-like_3"/>
    <property type="match status" value="1"/>
</dbReference>
<dbReference type="InterPro" id="IPR011990">
    <property type="entry name" value="TPR-like_helical_dom_sf"/>
</dbReference>
<evidence type="ECO:0000256" key="3">
    <source>
        <dbReference type="ARBA" id="ARBA00022729"/>
    </source>
</evidence>